<organism evidence="1 2">
    <name type="scientific">Intrasporangium calvum</name>
    <dbReference type="NCBI Taxonomy" id="53358"/>
    <lineage>
        <taxon>Bacteria</taxon>
        <taxon>Bacillati</taxon>
        <taxon>Actinomycetota</taxon>
        <taxon>Actinomycetes</taxon>
        <taxon>Micrococcales</taxon>
        <taxon>Intrasporangiaceae</taxon>
        <taxon>Intrasporangium</taxon>
    </lineage>
</organism>
<accession>A0ABT5GHX9</accession>
<proteinExistence type="predicted"/>
<protein>
    <submittedName>
        <fullName evidence="1">Uncharacterized protein</fullName>
    </submittedName>
</protein>
<gene>
    <name evidence="1" type="ORF">OO014_10760</name>
</gene>
<name>A0ABT5GHX9_9MICO</name>
<evidence type="ECO:0000313" key="1">
    <source>
        <dbReference type="EMBL" id="MDC5697742.1"/>
    </source>
</evidence>
<sequence>MRSARDVVQFSSDRDVRAIATGWAHEHGFRMLRMSSAALVFGKRPVAVALPVMVELASRDTLHTVSCWGRLNRIVMTRDISLTDPARTGRRHRLRAQGEINELLWELGAPPLEGTHHL</sequence>
<evidence type="ECO:0000313" key="2">
    <source>
        <dbReference type="Proteomes" id="UP001150259"/>
    </source>
</evidence>
<keyword evidence="2" id="KW-1185">Reference proteome</keyword>
<dbReference type="RefSeq" id="WP_272462318.1">
    <property type="nucleotide sequence ID" value="NZ_JAPFQL010000042.1"/>
</dbReference>
<reference evidence="1 2" key="1">
    <citation type="submission" date="2022-11" db="EMBL/GenBank/DDBJ databases">
        <title>Anaerobic phenanthrene biodegradation by a DNRA strain PheN6.</title>
        <authorList>
            <person name="Zhang Z."/>
        </authorList>
    </citation>
    <scope>NUCLEOTIDE SEQUENCE [LARGE SCALE GENOMIC DNA]</scope>
    <source>
        <strain evidence="1 2">PheN6</strain>
    </source>
</reference>
<dbReference type="EMBL" id="JAPFQL010000042">
    <property type="protein sequence ID" value="MDC5697742.1"/>
    <property type="molecule type" value="Genomic_DNA"/>
</dbReference>
<dbReference type="Proteomes" id="UP001150259">
    <property type="component" value="Unassembled WGS sequence"/>
</dbReference>
<comment type="caution">
    <text evidence="1">The sequence shown here is derived from an EMBL/GenBank/DDBJ whole genome shotgun (WGS) entry which is preliminary data.</text>
</comment>